<proteinExistence type="predicted"/>
<dbReference type="EMBL" id="AP012320">
    <property type="protein sequence ID" value="BAL95879.1"/>
    <property type="molecule type" value="Genomic_DNA"/>
</dbReference>
<keyword evidence="2" id="KW-1185">Reference proteome</keyword>
<dbReference type="HOGENOM" id="CLU_088863_0_1_4"/>
<name>I0HS92_RUBGI</name>
<dbReference type="KEGG" id="rge:RGE_25380"/>
<dbReference type="GO" id="GO:0016787">
    <property type="term" value="F:hydrolase activity"/>
    <property type="evidence" value="ECO:0007669"/>
    <property type="project" value="InterPro"/>
</dbReference>
<accession>I0HS92</accession>
<dbReference type="STRING" id="983917.RGE_25380"/>
<reference evidence="1 2" key="1">
    <citation type="journal article" date="2012" name="J. Bacteriol.">
        <title>Complete genome sequence of phototrophic betaproteobacterium Rubrivivax gelatinosus IL144.</title>
        <authorList>
            <person name="Nagashima S."/>
            <person name="Kamimura A."/>
            <person name="Shimizu T."/>
            <person name="Nakamura-isaki S."/>
            <person name="Aono E."/>
            <person name="Sakamoto K."/>
            <person name="Ichikawa N."/>
            <person name="Nakazawa H."/>
            <person name="Sekine M."/>
            <person name="Yamazaki S."/>
            <person name="Fujita N."/>
            <person name="Shimada K."/>
            <person name="Hanada S."/>
            <person name="Nagashima K.V.P."/>
        </authorList>
    </citation>
    <scope>NUCLEOTIDE SEQUENCE [LARGE SCALE GENOMIC DNA]</scope>
    <source>
        <strain evidence="2">NBRC 100245 / IL144</strain>
    </source>
</reference>
<organism evidence="1 2">
    <name type="scientific">Rubrivivax gelatinosus (strain NBRC 100245 / IL144)</name>
    <dbReference type="NCBI Taxonomy" id="983917"/>
    <lineage>
        <taxon>Bacteria</taxon>
        <taxon>Pseudomonadati</taxon>
        <taxon>Pseudomonadota</taxon>
        <taxon>Betaproteobacteria</taxon>
        <taxon>Burkholderiales</taxon>
        <taxon>Sphaerotilaceae</taxon>
        <taxon>Rubrivivax</taxon>
    </lineage>
</organism>
<gene>
    <name evidence="1" type="ordered locus">RGE_25380</name>
</gene>
<dbReference type="SUPFAM" id="SSF53474">
    <property type="entry name" value="alpha/beta-Hydrolases"/>
    <property type="match status" value="1"/>
</dbReference>
<protein>
    <recommendedName>
        <fullName evidence="3">Alpha/beta hydrolase</fullName>
    </recommendedName>
</protein>
<dbReference type="Pfam" id="PF06821">
    <property type="entry name" value="Ser_hydrolase"/>
    <property type="match status" value="1"/>
</dbReference>
<dbReference type="InterPro" id="IPR010662">
    <property type="entry name" value="RBBP9/YdeN"/>
</dbReference>
<evidence type="ECO:0000313" key="2">
    <source>
        <dbReference type="Proteomes" id="UP000007883"/>
    </source>
</evidence>
<sequence>MSCTAAEPPIRLLVVPGLHDSGPAHWQTWLESLHRDALRVRQDDWSRGEVERWAQRLLQTLEGQPPARWAVAAHSFGCLTLARVAQLRPELPIVAALLVAPASPERFGIAGRLPHEALPFRSTLVASRNDPWLGFAEAERWALRWGSRFVDLGYAGHINAESGFGPLPLAQRWLSAVRRHAVTPRAHEADACVAPRWWRLTASSRSALAEARLAQDA</sequence>
<evidence type="ECO:0000313" key="1">
    <source>
        <dbReference type="EMBL" id="BAL95879.1"/>
    </source>
</evidence>
<dbReference type="AlphaFoldDB" id="I0HS92"/>
<dbReference type="PATRIC" id="fig|983917.3.peg.2470"/>
<dbReference type="eggNOG" id="COG3545">
    <property type="taxonomic scope" value="Bacteria"/>
</dbReference>
<dbReference type="InterPro" id="IPR029058">
    <property type="entry name" value="AB_hydrolase_fold"/>
</dbReference>
<dbReference type="Proteomes" id="UP000007883">
    <property type="component" value="Chromosome"/>
</dbReference>
<evidence type="ECO:0008006" key="3">
    <source>
        <dbReference type="Google" id="ProtNLM"/>
    </source>
</evidence>
<dbReference type="RefSeq" id="WP_014428741.1">
    <property type="nucleotide sequence ID" value="NC_017075.1"/>
</dbReference>
<dbReference type="Gene3D" id="3.40.50.1820">
    <property type="entry name" value="alpha/beta hydrolase"/>
    <property type="match status" value="1"/>
</dbReference>